<organism evidence="1 2">
    <name type="scientific">Fusarium decemcellulare</name>
    <dbReference type="NCBI Taxonomy" id="57161"/>
    <lineage>
        <taxon>Eukaryota</taxon>
        <taxon>Fungi</taxon>
        <taxon>Dikarya</taxon>
        <taxon>Ascomycota</taxon>
        <taxon>Pezizomycotina</taxon>
        <taxon>Sordariomycetes</taxon>
        <taxon>Hypocreomycetidae</taxon>
        <taxon>Hypocreales</taxon>
        <taxon>Nectriaceae</taxon>
        <taxon>Fusarium</taxon>
        <taxon>Fusarium decemcellulare species complex</taxon>
    </lineage>
</organism>
<comment type="caution">
    <text evidence="1">The sequence shown here is derived from an EMBL/GenBank/DDBJ whole genome shotgun (WGS) entry which is preliminary data.</text>
</comment>
<reference evidence="1" key="1">
    <citation type="submission" date="2022-08" db="EMBL/GenBank/DDBJ databases">
        <title>Genome Sequence of Fusarium decemcellulare.</title>
        <authorList>
            <person name="Buettner E."/>
        </authorList>
    </citation>
    <scope>NUCLEOTIDE SEQUENCE</scope>
    <source>
        <strain evidence="1">Babe19</strain>
    </source>
</reference>
<accession>A0ACC1SPS1</accession>
<sequence>MSFFEPPRPTKAFQAYVPDGTASTSANPPSESTPRSFDFRRRSYITPDSTAADNGPDVSGFQPFSPPSAQPVKRETESEKPKRKEVQTTIPSQVKPQPAPAPHVPSTTWAGQAALLRSLEFPAMSYCIRSLATLDQNLSDWLLEDSSFTQWQNSKHGLLWLRGPQGSGKSTLLKQAVQSSIADEPDSIRLLYSFTLAGNDVPKSRLGLLRALLHQLVPRFPDAFEDLKTRFERIQAALPAGQRVAWAAQELFDDLVKAIPKIVKGHSLVIYVDAINRCGEEAAKKLVQDFSKLIEKSYPPEDDTSNVYGLRILFSSTEYSIKDPFPSSYIQVDEKNSWSVTLYVREYLGDVDLATQESVLERAGVSFLSARLLINHARLCDPSTSLLMQLPSANALRLSALLGGFFQDMARQNNEYALCVLRWCCLAVKPLTLRELRVALALEDATPPESLNDILQSGFLSNETTDEAFEAWIESVSWGLLEIVTIKGQRVVRLLHESIISFFVSQGLHILSHGDASLKADVLVAQAHEHLATCCIRFLVLAFKQPGWDKEHSSSPALQLVDYAGSAWSHHLVAANLQSSGASNIVKLMEWPQQSILEGFAKLEQQDFTELKSSKKSPPGAMWIHLFAACGHVHLLSEVVKACKKSSLNIQDTQKRTPLHHAALHGYSTVLKQIIKMGANSSIQAAGGQTALHFAVLQGHPGIQKLLVEKCESLINTRNSASQTPLFSAVIRGSTTSIKLLLDKGAKISYVDHHNSSVLHHAVTVGKPGIFLLLLDKNADIDWRDTEGCTPLHLALRKNQNAIVRLLLDRGAQVDIPDNLGRTALHEAAASGNKSCTQRLVEKNVAIDTRDKDGQTALVYAVQGRQATIVKVLLASKANVNAIDKYGYTVLMLAVYACDEKVVKVLLDGEPDLDQLSPENHTVIFYAIHRQNGVARLTKEEQSIASLLFKRYEKRYSVWNAEWKQCRQSFLAEHGKKKQESSSNPSSTDKSRSMDKPKSIDTTQHMFSSRPGPPPATGLKPEQRAFPTLPHIMDDFARYAGGHHIDPREEDAPARDSDQEEIFGDPDNPNQIVTSAPAEAFKLGYFDVMCLVMNRMIGTGIFNSPGRVLQGTHSTGASLLLWMGGMIYCLSGVHVYIEYGLNVPRYVVNGVEQSVPRSGGDLNYLQYVYRKPAYRKSTVLLSTCLFGVGFIALGNMAGNCISFATRVMKAAGNDDPSRGSVRGIALSVAILTCFIHTFSRRGGIWLNNLLAIIKIMILLLIVVVAIVVAAGGLDTQNSITENTSPSKAFETASNDANGYAHAFLAIIFSFSGFEQSNYVMGEISRPRRKYPISTITGVGTVILLYMAVNISYMVVVPQEKLLSGVDVSQAFFELTLGKVSENDTTGVRIFNAFLAISSMGNIIVMTYTAARVKQEIAKEGIIPYAKFFAQDGDMSLGRLLNWFKNKGMFSSLLNSRWLSPEDHRERTPVGAFILHLSSCFVLIFATWGMSNDDAYTLLTRLSAYTINCFFGVFLGLGILILRFRGPPKTDKDEVHNPAAPPPTWRQLTGPHFNPVLSVISASVFVVGGLWPIVTTWIEPTRKITQTLKWYLVPTISWAVIGFGIIWFVGFVAFAWRRKQKRNEVFVVEKKPEFESADGFSDTGEKAGRGSGGYVLVHETVYLSWVAGEIHEPRRPEPMGFEDHTKDMPIHYSASPYAGTDFENFPRPQQGGGGAYGTGYGAGYGSGYGS</sequence>
<name>A0ACC1SPS1_9HYPO</name>
<dbReference type="EMBL" id="JANRMS010000222">
    <property type="protein sequence ID" value="KAJ3543904.1"/>
    <property type="molecule type" value="Genomic_DNA"/>
</dbReference>
<protein>
    <submittedName>
        <fullName evidence="1">Uncharacterized protein</fullName>
    </submittedName>
</protein>
<gene>
    <name evidence="1" type="ORF">NM208_g3333</name>
</gene>
<dbReference type="Proteomes" id="UP001148629">
    <property type="component" value="Unassembled WGS sequence"/>
</dbReference>
<evidence type="ECO:0000313" key="2">
    <source>
        <dbReference type="Proteomes" id="UP001148629"/>
    </source>
</evidence>
<evidence type="ECO:0000313" key="1">
    <source>
        <dbReference type="EMBL" id="KAJ3543904.1"/>
    </source>
</evidence>
<keyword evidence="2" id="KW-1185">Reference proteome</keyword>
<proteinExistence type="predicted"/>